<evidence type="ECO:0000313" key="3">
    <source>
        <dbReference type="RefSeq" id="XP_035662166.1"/>
    </source>
</evidence>
<proteinExistence type="predicted"/>
<reference evidence="2" key="1">
    <citation type="journal article" date="2020" name="Nat. Ecol. Evol.">
        <title>Deeply conserved synteny resolves early events in vertebrate evolution.</title>
        <authorList>
            <person name="Simakov O."/>
            <person name="Marletaz F."/>
            <person name="Yue J.X."/>
            <person name="O'Connell B."/>
            <person name="Jenkins J."/>
            <person name="Brandt A."/>
            <person name="Calef R."/>
            <person name="Tung C.H."/>
            <person name="Huang T.K."/>
            <person name="Schmutz J."/>
            <person name="Satoh N."/>
            <person name="Yu J.K."/>
            <person name="Putnam N.H."/>
            <person name="Green R.E."/>
            <person name="Rokhsar D.S."/>
        </authorList>
    </citation>
    <scope>NUCLEOTIDE SEQUENCE [LARGE SCALE GENOMIC DNA]</scope>
    <source>
        <strain evidence="2">S238N-H82</strain>
    </source>
</reference>
<protein>
    <submittedName>
        <fullName evidence="3">Ectonucleotide pyrophosphatase/phosphodiesterase family member 7-like</fullName>
    </submittedName>
</protein>
<organism evidence="2 3">
    <name type="scientific">Branchiostoma floridae</name>
    <name type="common">Florida lancelet</name>
    <name type="synonym">Amphioxus</name>
    <dbReference type="NCBI Taxonomy" id="7739"/>
    <lineage>
        <taxon>Eukaryota</taxon>
        <taxon>Metazoa</taxon>
        <taxon>Chordata</taxon>
        <taxon>Cephalochordata</taxon>
        <taxon>Leptocardii</taxon>
        <taxon>Amphioxiformes</taxon>
        <taxon>Branchiostomatidae</taxon>
        <taxon>Branchiostoma</taxon>
    </lineage>
</organism>
<feature type="signal peptide" evidence="1">
    <location>
        <begin position="1"/>
        <end position="21"/>
    </location>
</feature>
<evidence type="ECO:0000256" key="1">
    <source>
        <dbReference type="SAM" id="SignalP"/>
    </source>
</evidence>
<dbReference type="OMA" id="HGMTTIK"/>
<name>A0A9J7K9I7_BRAFL</name>
<dbReference type="InterPro" id="IPR002591">
    <property type="entry name" value="Phosphodiest/P_Trfase"/>
</dbReference>
<gene>
    <name evidence="3" type="primary">LOC118406332</name>
</gene>
<dbReference type="OrthoDB" id="415411at2759"/>
<accession>A0A9J7K9I7</accession>
<evidence type="ECO:0000313" key="2">
    <source>
        <dbReference type="Proteomes" id="UP000001554"/>
    </source>
</evidence>
<dbReference type="Gene3D" id="3.30.1360.180">
    <property type="match status" value="1"/>
</dbReference>
<reference evidence="3" key="2">
    <citation type="submission" date="2025-08" db="UniProtKB">
        <authorList>
            <consortium name="RefSeq"/>
        </authorList>
    </citation>
    <scope>IDENTIFICATION</scope>
    <source>
        <strain evidence="3">S238N-H82</strain>
        <tissue evidence="3">Testes</tissue>
    </source>
</reference>
<keyword evidence="2" id="KW-1185">Reference proteome</keyword>
<dbReference type="GeneID" id="118406332"/>
<dbReference type="AlphaFoldDB" id="A0A9J7K9I7"/>
<dbReference type="KEGG" id="bfo:118406332"/>
<dbReference type="Proteomes" id="UP000001554">
    <property type="component" value="Chromosome 19"/>
</dbReference>
<dbReference type="Gene3D" id="3.40.720.10">
    <property type="entry name" value="Alkaline Phosphatase, subunit A"/>
    <property type="match status" value="1"/>
</dbReference>
<dbReference type="GO" id="GO:0008081">
    <property type="term" value="F:phosphoric diester hydrolase activity"/>
    <property type="evidence" value="ECO:0000318"/>
    <property type="project" value="GO_Central"/>
</dbReference>
<keyword evidence="1" id="KW-0732">Signal</keyword>
<dbReference type="PANTHER" id="PTHR10151:SF126">
    <property type="entry name" value="ECTONUCLEOTIDE PYROPHOSPHATASE_PHOSPHODIESTERASE FAMILY MEMBER 7-LIKE"/>
    <property type="match status" value="1"/>
</dbReference>
<dbReference type="RefSeq" id="XP_035662166.1">
    <property type="nucleotide sequence ID" value="XM_035806273.1"/>
</dbReference>
<dbReference type="Pfam" id="PF01663">
    <property type="entry name" value="Phosphodiest"/>
    <property type="match status" value="1"/>
</dbReference>
<sequence length="431" mass="47987">MAMSRLATLFYTLLLLTIVSTAPAGGRSKLLLMVLDGFRWDMDKLEDLPNLAAFSAEGVKVPYVTPAFTTLTIPNIFTILTGCYPETHGVLHNIVFDKSTGQLGSPAYVKNITEYLNPGIETIGMTASQQGRRVGTYNLIPIPGTGTDIYEYEPEPRNESYSTISAGVDKVLNWFSNSSIDFTAFYANILDEAAHYFGPESPEARSALRQLDRVIGYLLQQIKQRGMKDLNVILVADHGFEQVKNVSNPIEILSYVNASSLQMLIADYGPLALIQPLPGRKEEVYAALSGKHPNMTVYYKEDVPTRFHYANTPRMTDILVTADPGYVIYSRYQGSSYSLKGDHGWDNRYQDMKALFRAWGPDFKRGYVRPAPFDSVHIYPLMCEILGVKPEINNGSLAEVKDMLVRVSSQGFQTMATAHMLLIVMAAMILT</sequence>
<dbReference type="PANTHER" id="PTHR10151">
    <property type="entry name" value="ECTONUCLEOTIDE PYROPHOSPHATASE/PHOSPHODIESTERASE"/>
    <property type="match status" value="1"/>
</dbReference>
<dbReference type="CDD" id="cd16018">
    <property type="entry name" value="Enpp"/>
    <property type="match status" value="1"/>
</dbReference>
<dbReference type="SUPFAM" id="SSF53649">
    <property type="entry name" value="Alkaline phosphatase-like"/>
    <property type="match status" value="1"/>
</dbReference>
<dbReference type="InterPro" id="IPR017850">
    <property type="entry name" value="Alkaline_phosphatase_core_sf"/>
</dbReference>
<feature type="chain" id="PRO_5039939637" evidence="1">
    <location>
        <begin position="22"/>
        <end position="431"/>
    </location>
</feature>